<accession>A0A975U2I6</accession>
<keyword evidence="3" id="KW-0812">Transmembrane</keyword>
<feature type="region of interest" description="Disordered" evidence="2">
    <location>
        <begin position="199"/>
        <end position="218"/>
    </location>
</feature>
<evidence type="ECO:0000256" key="1">
    <source>
        <dbReference type="SAM" id="Coils"/>
    </source>
</evidence>
<dbReference type="KEGG" id="elio:KO353_02595"/>
<evidence type="ECO:0000256" key="3">
    <source>
        <dbReference type="SAM" id="Phobius"/>
    </source>
</evidence>
<dbReference type="AlphaFoldDB" id="A0A975U2I6"/>
<dbReference type="RefSeq" id="WP_218286216.1">
    <property type="nucleotide sequence ID" value="NZ_CP076448.1"/>
</dbReference>
<feature type="coiled-coil region" evidence="1">
    <location>
        <begin position="264"/>
        <end position="300"/>
    </location>
</feature>
<protein>
    <submittedName>
        <fullName evidence="4">Uncharacterized protein</fullName>
    </submittedName>
</protein>
<organism evidence="4 5">
    <name type="scientific">Elioraea tepida</name>
    <dbReference type="NCBI Taxonomy" id="2843330"/>
    <lineage>
        <taxon>Bacteria</taxon>
        <taxon>Pseudomonadati</taxon>
        <taxon>Pseudomonadota</taxon>
        <taxon>Alphaproteobacteria</taxon>
        <taxon>Acetobacterales</taxon>
        <taxon>Elioraeaceae</taxon>
        <taxon>Elioraea</taxon>
    </lineage>
</organism>
<keyword evidence="3" id="KW-1133">Transmembrane helix</keyword>
<name>A0A975U2I6_9PROT</name>
<proteinExistence type="predicted"/>
<evidence type="ECO:0000313" key="4">
    <source>
        <dbReference type="EMBL" id="QXM25160.1"/>
    </source>
</evidence>
<dbReference type="EMBL" id="CP076448">
    <property type="protein sequence ID" value="QXM25160.1"/>
    <property type="molecule type" value="Genomic_DNA"/>
</dbReference>
<keyword evidence="1" id="KW-0175">Coiled coil</keyword>
<feature type="transmembrane region" description="Helical" evidence="3">
    <location>
        <begin position="224"/>
        <end position="247"/>
    </location>
</feature>
<keyword evidence="5" id="KW-1185">Reference proteome</keyword>
<evidence type="ECO:0000313" key="5">
    <source>
        <dbReference type="Proteomes" id="UP000694001"/>
    </source>
</evidence>
<keyword evidence="3" id="KW-0472">Membrane</keyword>
<gene>
    <name evidence="4" type="ORF">KO353_02595</name>
</gene>
<feature type="region of interest" description="Disordered" evidence="2">
    <location>
        <begin position="301"/>
        <end position="352"/>
    </location>
</feature>
<reference evidence="4" key="1">
    <citation type="submission" date="2021-06" db="EMBL/GenBank/DDBJ databases">
        <title>Elioraea tepida, sp. nov., a moderately thermophilic aerobic anoxygenic phototrophic bacterium isolated from an alkaline siliceous hot spring mat community in Yellowstone National Park, WY, USA.</title>
        <authorList>
            <person name="Saini M.K."/>
            <person name="Yoshida S."/>
            <person name="Sebastian A."/>
            <person name="Hirose S."/>
            <person name="Hara E."/>
            <person name="Tamaki H."/>
            <person name="Soulier N.T."/>
            <person name="Albert I."/>
            <person name="Hanada S."/>
            <person name="Bryant D.A."/>
            <person name="Tank M."/>
        </authorList>
    </citation>
    <scope>NUCLEOTIDE SEQUENCE</scope>
    <source>
        <strain evidence="4">MS-P2</strain>
    </source>
</reference>
<evidence type="ECO:0000256" key="2">
    <source>
        <dbReference type="SAM" id="MobiDB-lite"/>
    </source>
</evidence>
<sequence length="352" mass="35770">MAAPRLLAKTDLAAFTPVLEGGRPAIEQHARLVALLAARGLPTGLFAEPVITRGPDGAPASVSWYGEADADPVPLSSLSPARRAEVERSLSLTLAALRPALDDRDAGGLLRRALLIAEPDSILAVDGGVVLAGWGLVAKGTGEQPEALAGRLREGLGRYHPALASAGPGFFTGAPLAAPPSPAAPPAPAAAPAVPRLETATTASAPPPSPPHAGARGGGGRPAWWWMLPAALAIALLFLLLGVWLGLRMCTAEFAGRELRAGVVDEAEARAMIARQREANARLEREIAAARAALQGEICRPAGPLAPLAPREEGGASEKGTAPKPLPMQGGAAGAEGAEKAPEEPAPAPAPR</sequence>
<dbReference type="Proteomes" id="UP000694001">
    <property type="component" value="Chromosome"/>
</dbReference>